<dbReference type="EMBL" id="WJEC01007790">
    <property type="protein sequence ID" value="KAF7467939.1"/>
    <property type="molecule type" value="Genomic_DNA"/>
</dbReference>
<sequence>MAISNRLGHLGASPKPPDVLQDNPSPTSVADMPVSPLSESSAPASHTPQSALPRGPFWKPHVTRLSRATRQHGRVSTTGPLPGQRLPQAHPQARLLSVSGVFPNKTWSLSEVCWAGETPGLPTPALPLTPASGCHCYPPQGKVQGIKGHKGRRAHGA</sequence>
<evidence type="ECO:0000256" key="1">
    <source>
        <dbReference type="SAM" id="MobiDB-lite"/>
    </source>
</evidence>
<evidence type="ECO:0000313" key="3">
    <source>
        <dbReference type="Proteomes" id="UP000662637"/>
    </source>
</evidence>
<dbReference type="AlphaFoldDB" id="A0A834URG2"/>
<organism evidence="2 3">
    <name type="scientific">Marmota monax</name>
    <name type="common">Woodchuck</name>
    <dbReference type="NCBI Taxonomy" id="9995"/>
    <lineage>
        <taxon>Eukaryota</taxon>
        <taxon>Metazoa</taxon>
        <taxon>Chordata</taxon>
        <taxon>Craniata</taxon>
        <taxon>Vertebrata</taxon>
        <taxon>Euteleostomi</taxon>
        <taxon>Mammalia</taxon>
        <taxon>Eutheria</taxon>
        <taxon>Euarchontoglires</taxon>
        <taxon>Glires</taxon>
        <taxon>Rodentia</taxon>
        <taxon>Sciuromorpha</taxon>
        <taxon>Sciuridae</taxon>
        <taxon>Xerinae</taxon>
        <taxon>Marmotini</taxon>
        <taxon>Marmota</taxon>
    </lineage>
</organism>
<dbReference type="Proteomes" id="UP000662637">
    <property type="component" value="Unassembled WGS sequence"/>
</dbReference>
<feature type="region of interest" description="Disordered" evidence="1">
    <location>
        <begin position="1"/>
        <end position="87"/>
    </location>
</feature>
<name>A0A834URG2_MARMO</name>
<evidence type="ECO:0000313" key="2">
    <source>
        <dbReference type="EMBL" id="KAF7467939.1"/>
    </source>
</evidence>
<gene>
    <name evidence="2" type="ORF">GHT09_000561</name>
</gene>
<accession>A0A834URG2</accession>
<protein>
    <submittedName>
        <fullName evidence="2">Uncharacterized protein</fullName>
    </submittedName>
</protein>
<feature type="compositionally biased region" description="Basic residues" evidence="1">
    <location>
        <begin position="61"/>
        <end position="73"/>
    </location>
</feature>
<proteinExistence type="predicted"/>
<reference evidence="2" key="1">
    <citation type="submission" date="2020-08" db="EMBL/GenBank/DDBJ databases">
        <authorList>
            <person name="Shumante A."/>
            <person name="Zimin A.V."/>
            <person name="Puiu D."/>
            <person name="Salzberg S.L."/>
        </authorList>
    </citation>
    <scope>NUCLEOTIDE SEQUENCE</scope>
    <source>
        <strain evidence="2">WC2-LM</strain>
        <tissue evidence="2">Liver</tissue>
    </source>
</reference>
<feature type="compositionally biased region" description="Polar residues" evidence="1">
    <location>
        <begin position="37"/>
        <end position="50"/>
    </location>
</feature>
<comment type="caution">
    <text evidence="2">The sequence shown here is derived from an EMBL/GenBank/DDBJ whole genome shotgun (WGS) entry which is preliminary data.</text>
</comment>